<dbReference type="InterPro" id="IPR019557">
    <property type="entry name" value="AminoTfrase-like_pln_mobile"/>
</dbReference>
<feature type="region of interest" description="Disordered" evidence="2">
    <location>
        <begin position="1"/>
        <end position="20"/>
    </location>
</feature>
<dbReference type="InterPro" id="IPR044824">
    <property type="entry name" value="MAIN-like"/>
</dbReference>
<dbReference type="PANTHER" id="PTHR46033">
    <property type="entry name" value="PROTEIN MAIN-LIKE 2"/>
    <property type="match status" value="1"/>
</dbReference>
<keyword evidence="5" id="KW-1185">Reference proteome</keyword>
<accession>A0ABU6WUJ6</accession>
<sequence length="593" mass="69470">MDFQPKTEPASSSTTHESFNEMSISELVSDLRANCDKVEEVFFSRDAKHKAEIGSLAVKYELERLQRLHIEGELKKRQQEYLNLERKWSELEKENKKNMDTIQKLKDENRRLEKEKCNADAEKHLNEMAAVPDSSLSKKRKKGVGHCIGKSSDINRLNEKWHIAGALDFERPRLLNPRRSGHTMAPPEVLLPFLREAGFGDAMQLKDFVFDNTLISAFIERWRPETHTFHLPWGECTITLQDVAYHLGLRTDGEPVGGCMRDFQTWHQHPTWQWIEELLGAMPPTQSQGRNEGFAIKLAWLRERVQHIPIGASDDTLRQYARCYILMLIGGYLMTDKSSSLVHIRWLPLLADFNRCRQLSWGAAVLAWTYHSLCSATHRNVTDIAGCIPLLMSWIYHRFPKLGPSDRDVATFPLAVRLIGLGQQSRDRREVRMLRWRYKLDTMGLDQFRWTPYDVPELQALSPDWLRSVHEIHTWRAVVPLVCFNFVEFHHVDRVKKQLGLDQEIPKDPVNVDKYLSKTARGDDVWWPKVLCEWYDKWRARHQPDYMITITPKPDPQPTQEYFSWWLEHCRVRFLSVDNMLDDPRLRELPENV</sequence>
<name>A0ABU6WUJ6_9FABA</name>
<organism evidence="4 5">
    <name type="scientific">Stylosanthes scabra</name>
    <dbReference type="NCBI Taxonomy" id="79078"/>
    <lineage>
        <taxon>Eukaryota</taxon>
        <taxon>Viridiplantae</taxon>
        <taxon>Streptophyta</taxon>
        <taxon>Embryophyta</taxon>
        <taxon>Tracheophyta</taxon>
        <taxon>Spermatophyta</taxon>
        <taxon>Magnoliopsida</taxon>
        <taxon>eudicotyledons</taxon>
        <taxon>Gunneridae</taxon>
        <taxon>Pentapetalae</taxon>
        <taxon>rosids</taxon>
        <taxon>fabids</taxon>
        <taxon>Fabales</taxon>
        <taxon>Fabaceae</taxon>
        <taxon>Papilionoideae</taxon>
        <taxon>50 kb inversion clade</taxon>
        <taxon>dalbergioids sensu lato</taxon>
        <taxon>Dalbergieae</taxon>
        <taxon>Pterocarpus clade</taxon>
        <taxon>Stylosanthes</taxon>
    </lineage>
</organism>
<dbReference type="Pfam" id="PF10536">
    <property type="entry name" value="PMD"/>
    <property type="match status" value="1"/>
</dbReference>
<keyword evidence="1" id="KW-0175">Coiled coil</keyword>
<reference evidence="4 5" key="1">
    <citation type="journal article" date="2023" name="Plants (Basel)">
        <title>Bridging the Gap: Combining Genomics and Transcriptomics Approaches to Understand Stylosanthes scabra, an Orphan Legume from the Brazilian Caatinga.</title>
        <authorList>
            <person name="Ferreira-Neto J.R.C."/>
            <person name="da Silva M.D."/>
            <person name="Binneck E."/>
            <person name="de Melo N.F."/>
            <person name="da Silva R.H."/>
            <person name="de Melo A.L.T.M."/>
            <person name="Pandolfi V."/>
            <person name="Bustamante F.O."/>
            <person name="Brasileiro-Vidal A.C."/>
            <person name="Benko-Iseppon A.M."/>
        </authorList>
    </citation>
    <scope>NUCLEOTIDE SEQUENCE [LARGE SCALE GENOMIC DNA]</scope>
    <source>
        <tissue evidence="4">Leaves</tissue>
    </source>
</reference>
<protein>
    <recommendedName>
        <fullName evidence="3">Aminotransferase-like plant mobile domain-containing protein</fullName>
    </recommendedName>
</protein>
<dbReference type="Proteomes" id="UP001341840">
    <property type="component" value="Unassembled WGS sequence"/>
</dbReference>
<gene>
    <name evidence="4" type="ORF">PIB30_116749</name>
</gene>
<proteinExistence type="predicted"/>
<comment type="caution">
    <text evidence="4">The sequence shown here is derived from an EMBL/GenBank/DDBJ whole genome shotgun (WGS) entry which is preliminary data.</text>
</comment>
<dbReference type="EMBL" id="JASCZI010182402">
    <property type="protein sequence ID" value="MED6187823.1"/>
    <property type="molecule type" value="Genomic_DNA"/>
</dbReference>
<evidence type="ECO:0000256" key="1">
    <source>
        <dbReference type="SAM" id="Coils"/>
    </source>
</evidence>
<evidence type="ECO:0000256" key="2">
    <source>
        <dbReference type="SAM" id="MobiDB-lite"/>
    </source>
</evidence>
<evidence type="ECO:0000313" key="5">
    <source>
        <dbReference type="Proteomes" id="UP001341840"/>
    </source>
</evidence>
<evidence type="ECO:0000313" key="4">
    <source>
        <dbReference type="EMBL" id="MED6187823.1"/>
    </source>
</evidence>
<dbReference type="PANTHER" id="PTHR46033:SF8">
    <property type="entry name" value="PROTEIN MAINTENANCE OF MERISTEMS-LIKE"/>
    <property type="match status" value="1"/>
</dbReference>
<evidence type="ECO:0000259" key="3">
    <source>
        <dbReference type="Pfam" id="PF10536"/>
    </source>
</evidence>
<feature type="coiled-coil region" evidence="1">
    <location>
        <begin position="74"/>
        <end position="122"/>
    </location>
</feature>
<feature type="compositionally biased region" description="Polar residues" evidence="2">
    <location>
        <begin position="9"/>
        <end position="20"/>
    </location>
</feature>
<feature type="domain" description="Aminotransferase-like plant mobile" evidence="3">
    <location>
        <begin position="198"/>
        <end position="566"/>
    </location>
</feature>
<dbReference type="CDD" id="cd22249">
    <property type="entry name" value="UDM1_RNF168_RNF169-like"/>
    <property type="match status" value="1"/>
</dbReference>